<evidence type="ECO:0008006" key="3">
    <source>
        <dbReference type="Google" id="ProtNLM"/>
    </source>
</evidence>
<dbReference type="Proteomes" id="UP001518976">
    <property type="component" value="Unassembled WGS sequence"/>
</dbReference>
<dbReference type="InterPro" id="IPR029058">
    <property type="entry name" value="AB_hydrolase_fold"/>
</dbReference>
<name>A0ABS3WQW2_9ACTN</name>
<organism evidence="1 2">
    <name type="scientific">Streptomyces spirodelae</name>
    <dbReference type="NCBI Taxonomy" id="2812904"/>
    <lineage>
        <taxon>Bacteria</taxon>
        <taxon>Bacillati</taxon>
        <taxon>Actinomycetota</taxon>
        <taxon>Actinomycetes</taxon>
        <taxon>Kitasatosporales</taxon>
        <taxon>Streptomycetaceae</taxon>
        <taxon>Streptomyces</taxon>
    </lineage>
</organism>
<proteinExistence type="predicted"/>
<dbReference type="SUPFAM" id="SSF53474">
    <property type="entry name" value="alpha/beta-Hydrolases"/>
    <property type="match status" value="1"/>
</dbReference>
<reference evidence="1 2" key="1">
    <citation type="submission" date="2021-02" db="EMBL/GenBank/DDBJ databases">
        <title>Streptomyces spirodelae sp. nov., isolated from duckweed.</title>
        <authorList>
            <person name="Saimee Y."/>
            <person name="Duangmal K."/>
        </authorList>
    </citation>
    <scope>NUCLEOTIDE SEQUENCE [LARGE SCALE GENOMIC DNA]</scope>
    <source>
        <strain evidence="1 2">DW4-2</strain>
    </source>
</reference>
<sequence length="254" mass="27952">MPAENQVELVLVHSPLTGDLVWQPVAEVLRARGRTVSVPTLVGAFDGPGPYYPKLLDALIAQVAARPSDPKRAPLWPVVLAGHSGAGPLLPGLRARLTHGHSPPRTVAGTVYVDAQWPHPGRSWLEAAPPDLAGQLRELVEDGILPPWDRWLPERMLRDEVPDPELRERFRAGLPRLPLAYFQERAPHAAPDPDHARTAYLRLSPRHEGTAMRAEAIGHRVLRLTSHHLSPLTDPEATADALEKLARRFAVCPD</sequence>
<keyword evidence="2" id="KW-1185">Reference proteome</keyword>
<evidence type="ECO:0000313" key="1">
    <source>
        <dbReference type="EMBL" id="MBO8185501.1"/>
    </source>
</evidence>
<dbReference type="EMBL" id="JAFFZN010000005">
    <property type="protein sequence ID" value="MBO8185501.1"/>
    <property type="molecule type" value="Genomic_DNA"/>
</dbReference>
<dbReference type="RefSeq" id="WP_209264308.1">
    <property type="nucleotide sequence ID" value="NZ_JAFFZN010000005.1"/>
</dbReference>
<dbReference type="Gene3D" id="3.40.50.1820">
    <property type="entry name" value="alpha/beta hydrolase"/>
    <property type="match status" value="1"/>
</dbReference>
<comment type="caution">
    <text evidence="1">The sequence shown here is derived from an EMBL/GenBank/DDBJ whole genome shotgun (WGS) entry which is preliminary data.</text>
</comment>
<evidence type="ECO:0000313" key="2">
    <source>
        <dbReference type="Proteomes" id="UP001518976"/>
    </source>
</evidence>
<gene>
    <name evidence="1" type="ORF">JW592_08505</name>
</gene>
<accession>A0ABS3WQW2</accession>
<protein>
    <recommendedName>
        <fullName evidence="3">Alpha/beta hydrolase</fullName>
    </recommendedName>
</protein>